<name>A0A6N8JRY6_9ACTN</name>
<dbReference type="NCBIfam" id="NF003555">
    <property type="entry name" value="PRK05218.1"/>
    <property type="match status" value="1"/>
</dbReference>
<dbReference type="InterPro" id="IPR037196">
    <property type="entry name" value="HSP90_C"/>
</dbReference>
<accession>A0A6N8JRY6</accession>
<feature type="binding site" evidence="6">
    <location>
        <position position="29"/>
    </location>
    <ligand>
        <name>ATP</name>
        <dbReference type="ChEBI" id="CHEBI:30616"/>
    </ligand>
</feature>
<evidence type="ECO:0000313" key="8">
    <source>
        <dbReference type="Proteomes" id="UP000463388"/>
    </source>
</evidence>
<dbReference type="EMBL" id="WSRR01000022">
    <property type="protein sequence ID" value="MVX61486.1"/>
    <property type="molecule type" value="Genomic_DNA"/>
</dbReference>
<dbReference type="Pfam" id="PF13589">
    <property type="entry name" value="HATPase_c_3"/>
    <property type="match status" value="1"/>
</dbReference>
<proteinExistence type="inferred from homology"/>
<dbReference type="OrthoDB" id="9802640at2"/>
<dbReference type="PROSITE" id="PS00298">
    <property type="entry name" value="HSP90"/>
    <property type="match status" value="1"/>
</dbReference>
<dbReference type="Gene3D" id="1.20.120.790">
    <property type="entry name" value="Heat shock protein 90, C-terminal domain"/>
    <property type="match status" value="1"/>
</dbReference>
<feature type="binding site" evidence="6">
    <location>
        <position position="80"/>
    </location>
    <ligand>
        <name>ATP</name>
        <dbReference type="ChEBI" id="CHEBI:30616"/>
    </ligand>
</feature>
<comment type="similarity">
    <text evidence="1 5">Belongs to the heat shock protein 90 family.</text>
</comment>
<organism evidence="7 8">
    <name type="scientific">Adlercreutzia mucosicola</name>
    <dbReference type="NCBI Taxonomy" id="580026"/>
    <lineage>
        <taxon>Bacteria</taxon>
        <taxon>Bacillati</taxon>
        <taxon>Actinomycetota</taxon>
        <taxon>Coriobacteriia</taxon>
        <taxon>Eggerthellales</taxon>
        <taxon>Eggerthellaceae</taxon>
        <taxon>Adlercreutzia</taxon>
    </lineage>
</organism>
<comment type="subcellular location">
    <subcellularLocation>
        <location evidence="5">Cytoplasm</location>
    </subcellularLocation>
</comment>
<evidence type="ECO:0000313" key="7">
    <source>
        <dbReference type="EMBL" id="MVX61486.1"/>
    </source>
</evidence>
<dbReference type="Gene3D" id="3.30.565.10">
    <property type="entry name" value="Histidine kinase-like ATPase, C-terminal domain"/>
    <property type="match status" value="1"/>
</dbReference>
<comment type="function">
    <text evidence="5">Molecular chaperone. Has ATPase activity.</text>
</comment>
<keyword evidence="4 5" id="KW-0143">Chaperone</keyword>
<feature type="binding site" evidence="6">
    <location>
        <position position="33"/>
    </location>
    <ligand>
        <name>ATP</name>
        <dbReference type="ChEBI" id="CHEBI:30616"/>
    </ligand>
</feature>
<dbReference type="Gene3D" id="3.30.230.80">
    <property type="match status" value="1"/>
</dbReference>
<dbReference type="RefSeq" id="WP_160346698.1">
    <property type="nucleotide sequence ID" value="NZ_WSRR01000022.1"/>
</dbReference>
<feature type="binding site" evidence="6">
    <location>
        <position position="185"/>
    </location>
    <ligand>
        <name>ATP</name>
        <dbReference type="ChEBI" id="CHEBI:30616"/>
    </ligand>
</feature>
<dbReference type="InterPro" id="IPR020568">
    <property type="entry name" value="Ribosomal_Su5_D2-typ_SF"/>
</dbReference>
<dbReference type="Gene3D" id="3.40.50.11260">
    <property type="match status" value="1"/>
</dbReference>
<comment type="caution">
    <text evidence="5">Lacks conserved residue(s) required for the propagation of feature annotation.</text>
</comment>
<evidence type="ECO:0000256" key="2">
    <source>
        <dbReference type="ARBA" id="ARBA00022741"/>
    </source>
</evidence>
<keyword evidence="8" id="KW-1185">Reference proteome</keyword>
<feature type="region of interest" description="C" evidence="5">
    <location>
        <begin position="595"/>
        <end position="670"/>
    </location>
</feature>
<feature type="region of interest" description="A; substrate-binding" evidence="5">
    <location>
        <begin position="1"/>
        <end position="371"/>
    </location>
</feature>
<gene>
    <name evidence="5 7" type="primary">htpG</name>
    <name evidence="7" type="ORF">GKZ27_08470</name>
</gene>
<feature type="binding site" evidence="6">
    <location>
        <position position="371"/>
    </location>
    <ligand>
        <name>ATP</name>
        <dbReference type="ChEBI" id="CHEBI:30616"/>
    </ligand>
</feature>
<dbReference type="Proteomes" id="UP000463388">
    <property type="component" value="Unassembled WGS sequence"/>
</dbReference>
<evidence type="ECO:0000256" key="5">
    <source>
        <dbReference type="HAMAP-Rule" id="MF_00505"/>
    </source>
</evidence>
<feature type="binding site" evidence="6">
    <location>
        <begin position="135"/>
        <end position="140"/>
    </location>
    <ligand>
        <name>ATP</name>
        <dbReference type="ChEBI" id="CHEBI:30616"/>
    </ligand>
</feature>
<dbReference type="InterPro" id="IPR001404">
    <property type="entry name" value="Hsp90_fam"/>
</dbReference>
<dbReference type="PIRSF" id="PIRSF002583">
    <property type="entry name" value="Hsp90"/>
    <property type="match status" value="1"/>
</dbReference>
<sequence length="670" mass="74672">MRKFKTESKKLLDLMINSIYTNREIFLRELISNASDAVDKLYFRSLTDPDVAVGRDDLAITVAFDAEARTVTVSDNGIGMTKDEMDKNLGTIAHSDSYEFKAARAEEAAEAATEGEAEGEPKGLADLTDVDIIGQFGVGFYSAFMVGKKVRVISRAVGSDEAWAWESDGVEGYDMVIAERSEHGTDVIVYLKDDTDEESFGTFATEHGLTSLIKRYSNYVRYPIKMEVTRTRKVEAPEAAEGDDAEAPAAPQWETYTEIETINSMIPIWKRRKSEVSQEEYNEFYKTDFHDFEDPARTISVHAEGSLNYDALLFVPSRAPWDMYSKDYQRGLALYSANVLIMDKCEELLPDYFGFVRGVVDSSDLTLNISRETLQHNGQLRAIARRLEKKIKADLANMRDDDREAYERFFEQFGRTLKFGIYQSYGMAKDVLADLLLFYSAKQQKMITLDEYLADAPAGADAIFYAAGDSRERLSQMPLVTTVLAKGYDVLLCDQDVDEFCMMAMGTYGEHAVDGDDENKQPYFIKNVGADDLGLTTEEEKKEAEEATESNAELFEAMREALGDKVERVVVSTRLTDAPAVVTSEGGVSLAMVQVLKSQPGAEELPELHLALEVNVKHPVFATLQAAHEAGDDGKVRDYASLLFDQALIVEGIMPDNPLAFAQAIAALMK</sequence>
<evidence type="ECO:0000256" key="3">
    <source>
        <dbReference type="ARBA" id="ARBA00022840"/>
    </source>
</evidence>
<protein>
    <recommendedName>
        <fullName evidence="5">Chaperone protein HtpG</fullName>
    </recommendedName>
    <alternativeName>
        <fullName evidence="5">Heat shock protein HtpG</fullName>
    </alternativeName>
    <alternativeName>
        <fullName evidence="5">High temperature protein G</fullName>
    </alternativeName>
</protein>
<dbReference type="PANTHER" id="PTHR11528">
    <property type="entry name" value="HEAT SHOCK PROTEIN 90 FAMILY MEMBER"/>
    <property type="match status" value="1"/>
</dbReference>
<reference evidence="7 8" key="1">
    <citation type="submission" date="2019-12" db="EMBL/GenBank/DDBJ databases">
        <title>Microbes associate with the intestines of laboratory mice.</title>
        <authorList>
            <person name="Navarre W."/>
            <person name="Wong E."/>
        </authorList>
    </citation>
    <scope>NUCLEOTIDE SEQUENCE [LARGE SCALE GENOMIC DNA]</scope>
    <source>
        <strain evidence="7 8">NM66_B29</strain>
    </source>
</reference>
<dbReference type="HAMAP" id="MF_00505">
    <property type="entry name" value="HSP90"/>
    <property type="match status" value="1"/>
</dbReference>
<dbReference type="AlphaFoldDB" id="A0A6N8JRY6"/>
<dbReference type="GO" id="GO:0051082">
    <property type="term" value="F:unfolded protein binding"/>
    <property type="evidence" value="ECO:0007669"/>
    <property type="project" value="UniProtKB-UniRule"/>
</dbReference>
<dbReference type="PRINTS" id="PR00775">
    <property type="entry name" value="HEATSHOCK90"/>
</dbReference>
<feature type="binding site" evidence="6">
    <location>
        <position position="75"/>
    </location>
    <ligand>
        <name>ATP</name>
        <dbReference type="ChEBI" id="CHEBI:30616"/>
    </ligand>
</feature>
<dbReference type="GO" id="GO:0016887">
    <property type="term" value="F:ATP hydrolysis activity"/>
    <property type="evidence" value="ECO:0007669"/>
    <property type="project" value="InterPro"/>
</dbReference>
<dbReference type="GO" id="GO:0005524">
    <property type="term" value="F:ATP binding"/>
    <property type="evidence" value="ECO:0007669"/>
    <property type="project" value="UniProtKB-UniRule"/>
</dbReference>
<dbReference type="SUPFAM" id="SSF55874">
    <property type="entry name" value="ATPase domain of HSP90 chaperone/DNA topoisomerase II/histidine kinase"/>
    <property type="match status" value="1"/>
</dbReference>
<dbReference type="GO" id="GO:0005737">
    <property type="term" value="C:cytoplasm"/>
    <property type="evidence" value="ECO:0007669"/>
    <property type="project" value="UniProtKB-SubCell"/>
</dbReference>
<evidence type="ECO:0000256" key="1">
    <source>
        <dbReference type="ARBA" id="ARBA00008239"/>
    </source>
</evidence>
<comment type="caution">
    <text evidence="7">The sequence shown here is derived from an EMBL/GenBank/DDBJ whole genome shotgun (WGS) entry which is preliminary data.</text>
</comment>
<dbReference type="InterPro" id="IPR020575">
    <property type="entry name" value="Hsp90_N"/>
</dbReference>
<dbReference type="CDD" id="cd16927">
    <property type="entry name" value="HATPase_Hsp90-like"/>
    <property type="match status" value="1"/>
</dbReference>
<keyword evidence="2 5" id="KW-0547">Nucleotide-binding</keyword>
<evidence type="ECO:0000256" key="4">
    <source>
        <dbReference type="ARBA" id="ARBA00023186"/>
    </source>
</evidence>
<feature type="binding site" evidence="6">
    <location>
        <position position="88"/>
    </location>
    <ligand>
        <name>ATP</name>
        <dbReference type="ChEBI" id="CHEBI:30616"/>
    </ligand>
</feature>
<dbReference type="GO" id="GO:0140662">
    <property type="term" value="F:ATP-dependent protein folding chaperone"/>
    <property type="evidence" value="ECO:0007669"/>
    <property type="project" value="InterPro"/>
</dbReference>
<dbReference type="InterPro" id="IPR036890">
    <property type="entry name" value="HATPase_C_sf"/>
</dbReference>
<keyword evidence="3 5" id="KW-0067">ATP-binding</keyword>
<keyword evidence="5" id="KW-0963">Cytoplasm</keyword>
<dbReference type="Pfam" id="PF00183">
    <property type="entry name" value="HSP90"/>
    <property type="match status" value="1"/>
</dbReference>
<evidence type="ECO:0000256" key="6">
    <source>
        <dbReference type="PIRSR" id="PIRSR002583-1"/>
    </source>
</evidence>
<dbReference type="SUPFAM" id="SSF54211">
    <property type="entry name" value="Ribosomal protein S5 domain 2-like"/>
    <property type="match status" value="1"/>
</dbReference>
<dbReference type="InterPro" id="IPR019805">
    <property type="entry name" value="Heat_shock_protein_90_CS"/>
</dbReference>
<keyword evidence="5" id="KW-0346">Stress response</keyword>
<dbReference type="SUPFAM" id="SSF110942">
    <property type="entry name" value="HSP90 C-terminal domain"/>
    <property type="match status" value="1"/>
</dbReference>
<comment type="subunit">
    <text evidence="5">Homodimer.</text>
</comment>